<feature type="domain" description="ATP-grasp" evidence="5">
    <location>
        <begin position="99"/>
        <end position="281"/>
    </location>
</feature>
<dbReference type="Pfam" id="PF08443">
    <property type="entry name" value="RimK"/>
    <property type="match status" value="1"/>
</dbReference>
<keyword evidence="3 4" id="KW-0067">ATP-binding</keyword>
<proteinExistence type="predicted"/>
<reference evidence="6" key="1">
    <citation type="submission" date="2020-06" db="EMBL/GenBank/DDBJ databases">
        <title>Unique genomic features of the anaerobic methanotrophic archaea.</title>
        <authorList>
            <person name="Chadwick G.L."/>
            <person name="Skennerton C.T."/>
            <person name="Laso-Perez R."/>
            <person name="Leu A.O."/>
            <person name="Speth D.R."/>
            <person name="Yu H."/>
            <person name="Morgan-Lang C."/>
            <person name="Hatzenpichler R."/>
            <person name="Goudeau D."/>
            <person name="Malmstrom R."/>
            <person name="Brazelton W.J."/>
            <person name="Woyke T."/>
            <person name="Hallam S.J."/>
            <person name="Tyson G.W."/>
            <person name="Wegener G."/>
            <person name="Boetius A."/>
            <person name="Orphan V."/>
        </authorList>
    </citation>
    <scope>NUCLEOTIDE SEQUENCE</scope>
</reference>
<dbReference type="InterPro" id="IPR004666">
    <property type="entry name" value="Rp_bS6_RimK/Lys_biosynth_LsyX"/>
</dbReference>
<evidence type="ECO:0000256" key="2">
    <source>
        <dbReference type="ARBA" id="ARBA00022741"/>
    </source>
</evidence>
<dbReference type="GO" id="GO:0046872">
    <property type="term" value="F:metal ion binding"/>
    <property type="evidence" value="ECO:0007669"/>
    <property type="project" value="UniProtKB-KW"/>
</dbReference>
<keyword evidence="6" id="KW-0436">Ligase</keyword>
<dbReference type="EMBL" id="MT631434">
    <property type="protein sequence ID" value="QNO50410.1"/>
    <property type="molecule type" value="Genomic_DNA"/>
</dbReference>
<organism evidence="6">
    <name type="scientific">Candidatus Methanogaster sp. ANME-2c ERB4</name>
    <dbReference type="NCBI Taxonomy" id="2759911"/>
    <lineage>
        <taxon>Archaea</taxon>
        <taxon>Methanobacteriati</taxon>
        <taxon>Methanobacteriota</taxon>
        <taxon>Stenosarchaea group</taxon>
        <taxon>Methanomicrobia</taxon>
        <taxon>Methanosarcinales</taxon>
        <taxon>ANME-2 cluster</taxon>
        <taxon>Candidatus Methanogasteraceae</taxon>
        <taxon>Candidatus Methanogaster</taxon>
    </lineage>
</organism>
<name>A0A7G9YQX6_9EURY</name>
<dbReference type="AlphaFoldDB" id="A0A7G9YQX6"/>
<dbReference type="PANTHER" id="PTHR21621">
    <property type="entry name" value="RIBOSOMAL PROTEIN S6 MODIFICATION PROTEIN"/>
    <property type="match status" value="1"/>
</dbReference>
<dbReference type="SUPFAM" id="SSF56059">
    <property type="entry name" value="Glutathione synthetase ATP-binding domain-like"/>
    <property type="match status" value="1"/>
</dbReference>
<sequence length="285" mass="31093">MNIGIAITDPDDWTARALVRSVRKRGAEPVPFRLSEIASYTFNFSTIGDVDAVIVRDLGAGAFEAASFKFDLLRILEKKVPVINTSESIQNAANKYYSLHLLKKAGLPVPETVVTSDADVAMDTLDRWGEAVSKPIFGYKGIGIRRFQSGSDLYDSNSETIEEIISERGVLYLQEFIPIERDIRAFVVGDRVAGAIYRYARNGWITNLSQGGTPERCMLNSEREEVSILASEVIGTVFAGVDIAETDDGFMILEVNGTPSGKGIYDACGVDVTGDIVDHLISILG</sequence>
<dbReference type="GO" id="GO:0005524">
    <property type="term" value="F:ATP binding"/>
    <property type="evidence" value="ECO:0007669"/>
    <property type="project" value="UniProtKB-UniRule"/>
</dbReference>
<dbReference type="PROSITE" id="PS50975">
    <property type="entry name" value="ATP_GRASP"/>
    <property type="match status" value="1"/>
</dbReference>
<accession>A0A7G9YQX6</accession>
<evidence type="ECO:0000256" key="4">
    <source>
        <dbReference type="PROSITE-ProRule" id="PRU00409"/>
    </source>
</evidence>
<protein>
    <submittedName>
        <fullName evidence="6">Tetrahydromethanopterin:alpha-L-glutamate ligase</fullName>
        <ecNumber evidence="6">6.3.2.33</ecNumber>
    </submittedName>
</protein>
<dbReference type="EC" id="6.3.2.33" evidence="6"/>
<evidence type="ECO:0000256" key="1">
    <source>
        <dbReference type="ARBA" id="ARBA00022723"/>
    </source>
</evidence>
<dbReference type="InterPro" id="IPR013651">
    <property type="entry name" value="ATP-grasp_RimK-type"/>
</dbReference>
<dbReference type="Gene3D" id="3.40.50.20">
    <property type="match status" value="1"/>
</dbReference>
<keyword evidence="1" id="KW-0479">Metal-binding</keyword>
<dbReference type="GO" id="GO:0016879">
    <property type="term" value="F:ligase activity, forming carbon-nitrogen bonds"/>
    <property type="evidence" value="ECO:0007669"/>
    <property type="project" value="TreeGrafter"/>
</dbReference>
<keyword evidence="2 4" id="KW-0547">Nucleotide-binding</keyword>
<dbReference type="InterPro" id="IPR011761">
    <property type="entry name" value="ATP-grasp"/>
</dbReference>
<evidence type="ECO:0000313" key="6">
    <source>
        <dbReference type="EMBL" id="QNO50410.1"/>
    </source>
</evidence>
<evidence type="ECO:0000256" key="3">
    <source>
        <dbReference type="ARBA" id="ARBA00022840"/>
    </source>
</evidence>
<gene>
    <name evidence="6" type="primary">mptN</name>
    <name evidence="6" type="ORF">CKJHOKLD_00031</name>
</gene>
<dbReference type="GO" id="GO:0005737">
    <property type="term" value="C:cytoplasm"/>
    <property type="evidence" value="ECO:0007669"/>
    <property type="project" value="TreeGrafter"/>
</dbReference>
<dbReference type="PANTHER" id="PTHR21621:SF0">
    <property type="entry name" value="BETA-CITRYLGLUTAMATE SYNTHASE B-RELATED"/>
    <property type="match status" value="1"/>
</dbReference>
<evidence type="ECO:0000259" key="5">
    <source>
        <dbReference type="PROSITE" id="PS50975"/>
    </source>
</evidence>
<dbReference type="Gene3D" id="3.30.470.20">
    <property type="entry name" value="ATP-grasp fold, B domain"/>
    <property type="match status" value="1"/>
</dbReference>
<dbReference type="NCBIfam" id="TIGR00768">
    <property type="entry name" value="rimK_fam"/>
    <property type="match status" value="1"/>
</dbReference>